<sequence>MYVMGRTLPKGLYEMLTEHEEYAALEVKLRMVLNHALEHWSQKTWTTRMHKTIKVLSGSNWSHTTEQAAAPSQLQRTQLLVIALDQAERIHEDMIQRFLMAFRAINRQLRPMYPDPKLQVALVGLLITRNPRVMPWDYCMNTPFILTQTLDMRYNTAHRE</sequence>
<evidence type="ECO:0000313" key="2">
    <source>
        <dbReference type="Proteomes" id="UP000794436"/>
    </source>
</evidence>
<organism evidence="1 2">
    <name type="scientific">Pythium oligandrum</name>
    <name type="common">Mycoparasitic fungus</name>
    <dbReference type="NCBI Taxonomy" id="41045"/>
    <lineage>
        <taxon>Eukaryota</taxon>
        <taxon>Sar</taxon>
        <taxon>Stramenopiles</taxon>
        <taxon>Oomycota</taxon>
        <taxon>Peronosporomycetes</taxon>
        <taxon>Pythiales</taxon>
        <taxon>Pythiaceae</taxon>
        <taxon>Pythium</taxon>
    </lineage>
</organism>
<protein>
    <submittedName>
        <fullName evidence="1">Uncharacterized protein</fullName>
    </submittedName>
</protein>
<dbReference type="EMBL" id="SPLM01000072">
    <property type="protein sequence ID" value="TMW63797.1"/>
    <property type="molecule type" value="Genomic_DNA"/>
</dbReference>
<reference evidence="1" key="1">
    <citation type="submission" date="2019-03" db="EMBL/GenBank/DDBJ databases">
        <title>Long read genome sequence of the mycoparasitic Pythium oligandrum ATCC 38472 isolated from sugarbeet rhizosphere.</title>
        <authorList>
            <person name="Gaulin E."/>
        </authorList>
    </citation>
    <scope>NUCLEOTIDE SEQUENCE</scope>
    <source>
        <strain evidence="1">ATCC 38472_TT</strain>
    </source>
</reference>
<accession>A0A8K1FLF9</accession>
<comment type="caution">
    <text evidence="1">The sequence shown here is derived from an EMBL/GenBank/DDBJ whole genome shotgun (WGS) entry which is preliminary data.</text>
</comment>
<name>A0A8K1FLF9_PYTOL</name>
<evidence type="ECO:0000313" key="1">
    <source>
        <dbReference type="EMBL" id="TMW63797.1"/>
    </source>
</evidence>
<dbReference type="Proteomes" id="UP000794436">
    <property type="component" value="Unassembled WGS sequence"/>
</dbReference>
<gene>
    <name evidence="1" type="ORF">Poli38472_002738</name>
</gene>
<proteinExistence type="predicted"/>
<dbReference type="AlphaFoldDB" id="A0A8K1FLF9"/>
<keyword evidence="2" id="KW-1185">Reference proteome</keyword>